<evidence type="ECO:0000313" key="4">
    <source>
        <dbReference type="EMBL" id="MEJ5976315.1"/>
    </source>
</evidence>
<dbReference type="EC" id="1.-.-.-" evidence="4"/>
<dbReference type="InterPro" id="IPR036291">
    <property type="entry name" value="NAD(P)-bd_dom_sf"/>
</dbReference>
<evidence type="ECO:0000256" key="3">
    <source>
        <dbReference type="RuleBase" id="RU000363"/>
    </source>
</evidence>
<keyword evidence="5" id="KW-1185">Reference proteome</keyword>
<comment type="similarity">
    <text evidence="1 3">Belongs to the short-chain dehydrogenases/reductases (SDR) family.</text>
</comment>
<evidence type="ECO:0000256" key="2">
    <source>
        <dbReference type="ARBA" id="ARBA00023002"/>
    </source>
</evidence>
<dbReference type="EMBL" id="JBBHJZ010000001">
    <property type="protein sequence ID" value="MEJ5976315.1"/>
    <property type="molecule type" value="Genomic_DNA"/>
</dbReference>
<protein>
    <submittedName>
        <fullName evidence="4">SDR family oxidoreductase</fullName>
        <ecNumber evidence="4">1.-.-.-</ecNumber>
    </submittedName>
</protein>
<dbReference type="InterPro" id="IPR002347">
    <property type="entry name" value="SDR_fam"/>
</dbReference>
<dbReference type="PRINTS" id="PR00080">
    <property type="entry name" value="SDRFAMILY"/>
</dbReference>
<dbReference type="SUPFAM" id="SSF51735">
    <property type="entry name" value="NAD(P)-binding Rossmann-fold domains"/>
    <property type="match status" value="1"/>
</dbReference>
<dbReference type="InterPro" id="IPR020904">
    <property type="entry name" value="Sc_DH/Rdtase_CS"/>
</dbReference>
<keyword evidence="2 4" id="KW-0560">Oxidoreductase</keyword>
<evidence type="ECO:0000313" key="5">
    <source>
        <dbReference type="Proteomes" id="UP001361239"/>
    </source>
</evidence>
<dbReference type="PANTHER" id="PTHR44196">
    <property type="entry name" value="DEHYDROGENASE/REDUCTASE SDR FAMILY MEMBER 7B"/>
    <property type="match status" value="1"/>
</dbReference>
<dbReference type="RefSeq" id="WP_339586231.1">
    <property type="nucleotide sequence ID" value="NZ_JBBHJZ010000001.1"/>
</dbReference>
<gene>
    <name evidence="4" type="ORF">WG901_06695</name>
</gene>
<dbReference type="CDD" id="cd05233">
    <property type="entry name" value="SDR_c"/>
    <property type="match status" value="1"/>
</dbReference>
<dbReference type="PRINTS" id="PR00081">
    <property type="entry name" value="GDHRDH"/>
</dbReference>
<name>A0ABU8RT91_9SPHN</name>
<sequence length="246" mass="26526">MGKTIVITGAGLGLGRALSRRFAEEGETVVLLGRTLKKVQELADELGAPHYAVECDVSSPDSVRAAFATIAERSGKIDVLINNAAVYEPFLVKDATDEQILSITNTNFAGPIYTCRAAIPLMEKGAAILNVTSESVAFEFPMLSLYASTKGGLERFTETLSKELEPDGIRVTTVRAGPMYEIGKDQNMNWDPAAAQQFHQLCVASGIDLMKRPISNVTSVTGVFRALIDLPPDVRVTHASIEARRA</sequence>
<evidence type="ECO:0000256" key="1">
    <source>
        <dbReference type="ARBA" id="ARBA00006484"/>
    </source>
</evidence>
<dbReference type="Gene3D" id="3.40.50.720">
    <property type="entry name" value="NAD(P)-binding Rossmann-like Domain"/>
    <property type="match status" value="1"/>
</dbReference>
<dbReference type="GO" id="GO:0016491">
    <property type="term" value="F:oxidoreductase activity"/>
    <property type="evidence" value="ECO:0007669"/>
    <property type="project" value="UniProtKB-KW"/>
</dbReference>
<proteinExistence type="inferred from homology"/>
<comment type="caution">
    <text evidence="4">The sequence shown here is derived from an EMBL/GenBank/DDBJ whole genome shotgun (WGS) entry which is preliminary data.</text>
</comment>
<dbReference type="PANTHER" id="PTHR44196:SF1">
    <property type="entry name" value="DEHYDROGENASE_REDUCTASE SDR FAMILY MEMBER 7B"/>
    <property type="match status" value="1"/>
</dbReference>
<dbReference type="Pfam" id="PF00106">
    <property type="entry name" value="adh_short"/>
    <property type="match status" value="1"/>
</dbReference>
<accession>A0ABU8RT91</accession>
<dbReference type="Proteomes" id="UP001361239">
    <property type="component" value="Unassembled WGS sequence"/>
</dbReference>
<organism evidence="4 5">
    <name type="scientific">Novosphingobium anseongense</name>
    <dbReference type="NCBI Taxonomy" id="3133436"/>
    <lineage>
        <taxon>Bacteria</taxon>
        <taxon>Pseudomonadati</taxon>
        <taxon>Pseudomonadota</taxon>
        <taxon>Alphaproteobacteria</taxon>
        <taxon>Sphingomonadales</taxon>
        <taxon>Sphingomonadaceae</taxon>
        <taxon>Novosphingobium</taxon>
    </lineage>
</organism>
<dbReference type="PROSITE" id="PS00061">
    <property type="entry name" value="ADH_SHORT"/>
    <property type="match status" value="1"/>
</dbReference>
<reference evidence="4 5" key="1">
    <citation type="submission" date="2024-03" db="EMBL/GenBank/DDBJ databases">
        <authorList>
            <person name="Jo J.-H."/>
        </authorList>
    </citation>
    <scope>NUCLEOTIDE SEQUENCE [LARGE SCALE GENOMIC DNA]</scope>
    <source>
        <strain evidence="4 5">PS1R-30</strain>
    </source>
</reference>